<evidence type="ECO:0000256" key="1">
    <source>
        <dbReference type="SAM" id="SignalP"/>
    </source>
</evidence>
<dbReference type="OrthoDB" id="9793561at2"/>
<dbReference type="RefSeq" id="WP_148818596.1">
    <property type="nucleotide sequence ID" value="NZ_CP043046.1"/>
</dbReference>
<dbReference type="EMBL" id="CP043046">
    <property type="protein sequence ID" value="QEI08954.1"/>
    <property type="molecule type" value="Genomic_DNA"/>
</dbReference>
<accession>A0A5C0B4M6</accession>
<keyword evidence="3" id="KW-1185">Reference proteome</keyword>
<evidence type="ECO:0000313" key="3">
    <source>
        <dbReference type="Proteomes" id="UP000325161"/>
    </source>
</evidence>
<dbReference type="AlphaFoldDB" id="A0A5C0B4M6"/>
<reference evidence="2 3" key="1">
    <citation type="submission" date="2019-08" db="EMBL/GenBank/DDBJ databases">
        <title>Amphibian skin-associated Pigmentiphaga: genome sequence and occurrence across geography and hosts.</title>
        <authorList>
            <person name="Bletz M.C."/>
            <person name="Bunk B."/>
            <person name="Sproeer C."/>
            <person name="Biwer P."/>
            <person name="Reiter S."/>
            <person name="Rabemananjara F.C.E."/>
            <person name="Schulz S."/>
            <person name="Overmann J."/>
            <person name="Vences M."/>
        </authorList>
    </citation>
    <scope>NUCLEOTIDE SEQUENCE [LARGE SCALE GENOMIC DNA]</scope>
    <source>
        <strain evidence="2 3">Mada1488</strain>
    </source>
</reference>
<organism evidence="2 3">
    <name type="scientific">Pigmentiphaga aceris</name>
    <dbReference type="NCBI Taxonomy" id="1940612"/>
    <lineage>
        <taxon>Bacteria</taxon>
        <taxon>Pseudomonadati</taxon>
        <taxon>Pseudomonadota</taxon>
        <taxon>Betaproteobacteria</taxon>
        <taxon>Burkholderiales</taxon>
        <taxon>Alcaligenaceae</taxon>
        <taxon>Pigmentiphaga</taxon>
    </lineage>
</organism>
<dbReference type="KEGG" id="pacr:FXN63_26210"/>
<dbReference type="InterPro" id="IPR010239">
    <property type="entry name" value="CHP02001"/>
</dbReference>
<proteinExistence type="predicted"/>
<dbReference type="Proteomes" id="UP000325161">
    <property type="component" value="Chromosome"/>
</dbReference>
<sequence>MKTTRLFAAILTALCVSPAFAQAEPDFTFTGNAGLFSDYRFRGFSQTNLKPAIQGGFDFAHKSGLYAGNWNSNVASELYGGGNIEMDFYGGYKGKAGDFGYDVGVLYYYYPGSTAAKGGTIDNTELYVAGTYGPFTAKYSHGVSDFFGAPGTKNTHYLDLGLNFDLGSGWGANAHVGYQKLKKSVNANGEDLDHYLDYKVGVTKDLNGWLLGASVVATSEKNWYLTTKGRDAGRTGLVVSLSKAF</sequence>
<dbReference type="Pfam" id="PF09694">
    <property type="entry name" value="Gcw_chp"/>
    <property type="match status" value="1"/>
</dbReference>
<gene>
    <name evidence="2" type="ORF">FXN63_26210</name>
</gene>
<keyword evidence="1" id="KW-0732">Signal</keyword>
<evidence type="ECO:0000313" key="2">
    <source>
        <dbReference type="EMBL" id="QEI08954.1"/>
    </source>
</evidence>
<protein>
    <submittedName>
        <fullName evidence="2">Uncharacterized protein</fullName>
    </submittedName>
</protein>
<feature type="chain" id="PRO_5022710327" evidence="1">
    <location>
        <begin position="22"/>
        <end position="245"/>
    </location>
</feature>
<feature type="signal peptide" evidence="1">
    <location>
        <begin position="1"/>
        <end position="21"/>
    </location>
</feature>
<dbReference type="NCBIfam" id="TIGR02001">
    <property type="entry name" value="gcw_chp"/>
    <property type="match status" value="1"/>
</dbReference>
<name>A0A5C0B4M6_9BURK</name>